<dbReference type="GO" id="GO:0005975">
    <property type="term" value="P:carbohydrate metabolic process"/>
    <property type="evidence" value="ECO:0007669"/>
    <property type="project" value="InterPro"/>
</dbReference>
<dbReference type="InterPro" id="IPR008928">
    <property type="entry name" value="6-hairpin_glycosidase_sf"/>
</dbReference>
<dbReference type="Proteomes" id="UP000244336">
    <property type="component" value="Chromosome 4"/>
</dbReference>
<feature type="domain" description="Non-reducing end beta-L-arabinofuranosidase-like GH127 middle" evidence="3">
    <location>
        <begin position="656"/>
        <end position="758"/>
    </location>
</feature>
<evidence type="ECO:0000259" key="2">
    <source>
        <dbReference type="Pfam" id="PF07944"/>
    </source>
</evidence>
<dbReference type="Pfam" id="PF07944">
    <property type="entry name" value="Beta-AFase-like_GH127_cat"/>
    <property type="match status" value="1"/>
</dbReference>
<dbReference type="Pfam" id="PF20736">
    <property type="entry name" value="Glyco_hydro127M"/>
    <property type="match status" value="1"/>
</dbReference>
<organism evidence="4 5">
    <name type="scientific">Panicum hallii var. hallii</name>
    <dbReference type="NCBI Taxonomy" id="1504633"/>
    <lineage>
        <taxon>Eukaryota</taxon>
        <taxon>Viridiplantae</taxon>
        <taxon>Streptophyta</taxon>
        <taxon>Embryophyta</taxon>
        <taxon>Tracheophyta</taxon>
        <taxon>Spermatophyta</taxon>
        <taxon>Magnoliopsida</taxon>
        <taxon>Liliopsida</taxon>
        <taxon>Poales</taxon>
        <taxon>Poaceae</taxon>
        <taxon>PACMAD clade</taxon>
        <taxon>Panicoideae</taxon>
        <taxon>Panicodae</taxon>
        <taxon>Paniceae</taxon>
        <taxon>Panicinae</taxon>
        <taxon>Panicum</taxon>
        <taxon>Panicum sect. Panicum</taxon>
    </lineage>
</organism>
<dbReference type="SUPFAM" id="SSF48208">
    <property type="entry name" value="Six-hairpin glycosidases"/>
    <property type="match status" value="1"/>
</dbReference>
<accession>A0A2T7DWI8</accession>
<dbReference type="EMBL" id="CM009752">
    <property type="protein sequence ID" value="PUZ59948.1"/>
    <property type="molecule type" value="Genomic_DNA"/>
</dbReference>
<dbReference type="PANTHER" id="PTHR31151:SF5">
    <property type="entry name" value="ALPHA-L-ARABINOFURANOSIDASE B ARABINOSE-BINDING DOMAIN-CONTAINING PROTEIN"/>
    <property type="match status" value="1"/>
</dbReference>
<reference evidence="4 5" key="1">
    <citation type="submission" date="2018-04" db="EMBL/GenBank/DDBJ databases">
        <title>WGS assembly of Panicum hallii var. hallii HAL2.</title>
        <authorList>
            <person name="Lovell J."/>
            <person name="Jenkins J."/>
            <person name="Lowry D."/>
            <person name="Mamidi S."/>
            <person name="Sreedasyam A."/>
            <person name="Weng X."/>
            <person name="Barry K."/>
            <person name="Bonette J."/>
            <person name="Campitelli B."/>
            <person name="Daum C."/>
            <person name="Gordon S."/>
            <person name="Gould B."/>
            <person name="Lipzen A."/>
            <person name="MacQueen A."/>
            <person name="Palacio-Mejia J."/>
            <person name="Plott C."/>
            <person name="Shakirov E."/>
            <person name="Shu S."/>
            <person name="Yoshinaga Y."/>
            <person name="Zane M."/>
            <person name="Rokhsar D."/>
            <person name="Grimwood J."/>
            <person name="Schmutz J."/>
            <person name="Juenger T."/>
        </authorList>
    </citation>
    <scope>NUCLEOTIDE SEQUENCE [LARGE SCALE GENOMIC DNA]</scope>
    <source>
        <strain evidence="5">cv. HAL2</strain>
    </source>
</reference>
<dbReference type="Gramene" id="PUZ59948">
    <property type="protein sequence ID" value="PUZ59948"/>
    <property type="gene ID" value="GQ55_4G084100"/>
</dbReference>
<name>A0A2T7DWI8_9POAL</name>
<dbReference type="PANTHER" id="PTHR31151">
    <property type="entry name" value="PROLINE-TRNA LIGASE (DUF1680)"/>
    <property type="match status" value="1"/>
</dbReference>
<dbReference type="OrthoDB" id="646860at2759"/>
<evidence type="ECO:0000313" key="5">
    <source>
        <dbReference type="Proteomes" id="UP000244336"/>
    </source>
</evidence>
<dbReference type="Gene3D" id="2.80.10.50">
    <property type="match status" value="1"/>
</dbReference>
<protein>
    <recommendedName>
        <fullName evidence="6">Alpha-L-arabinofuranosidase B arabinose-binding domain-containing protein</fullName>
    </recommendedName>
</protein>
<dbReference type="AlphaFoldDB" id="A0A2T7DWI8"/>
<feature type="domain" description="Non-reducing end beta-L-arabinofuranosidase-like GH127 catalytic" evidence="2">
    <location>
        <begin position="256"/>
        <end position="643"/>
    </location>
</feature>
<proteinExistence type="predicted"/>
<dbReference type="InterPro" id="IPR049046">
    <property type="entry name" value="Beta-AFase-like_GH127_middle"/>
</dbReference>
<keyword evidence="5" id="KW-1185">Reference proteome</keyword>
<evidence type="ECO:0000256" key="1">
    <source>
        <dbReference type="SAM" id="MobiDB-lite"/>
    </source>
</evidence>
<evidence type="ECO:0008006" key="6">
    <source>
        <dbReference type="Google" id="ProtNLM"/>
    </source>
</evidence>
<gene>
    <name evidence="4" type="ORF">GQ55_4G084100</name>
</gene>
<evidence type="ECO:0000313" key="4">
    <source>
        <dbReference type="EMBL" id="PUZ59948.1"/>
    </source>
</evidence>
<feature type="region of interest" description="Disordered" evidence="1">
    <location>
        <begin position="221"/>
        <end position="245"/>
    </location>
</feature>
<dbReference type="InterPro" id="IPR012878">
    <property type="entry name" value="Beta-AFase-like_GH127_cat"/>
</dbReference>
<evidence type="ECO:0000259" key="3">
    <source>
        <dbReference type="Pfam" id="PF20736"/>
    </source>
</evidence>
<sequence>MTMGGPKEGGSWSSEWWRRMGASEGTIGSGGGCGMRRGDRHDERNVALRRGWGVDPRLKVYPSGRFIHAVVVSTDTHRPGLLTRDSRSLTMPSAYIYARTPGDSPPPQSCWIAHCSWTWTSSRRSINRPIEPAARGMVVARPALAMAAVLLLCAGRGAALHLCTDRLFNDTQGRHDDGLPHLTPTEEATWMALLPRRLRGGGGARAEFDWLALYRSLTRGGGAEGGSGRPPGPGELLSPAPLHDVRLDAGSPSPSSMYWRAQQTNLEYLLYLDPDRLTWTFRRQAGLPTVVDPYGGWEAPGGQLCGHFAGHYLSASAHMWASTRNRTLRERMARVVDVLHGCQKKMGTGYLGAYPDTMFDAYEQLDEAWSPYYTTHKIMQGLLDQYTLAGNRKGLDVLVWMADYFGNRVKNLIQNYTIQRHWEAMNEETGGFNDVMYQLYTITKDQKHLTMAHLFDKPCFLGPLGLRKDDISGLHVNSHLPVLVGAQKRYEVIGDNLYKDISMYLFDVVNSSHTFATGGTSTMERWHDPKRLVDEIKISSNEETCATYNLLKVSRNLFRWTKEAKYADHYERLLINGIMGNQRGTQPGVMLYFLPMGPGRSKSVSGQPPSGLPPMNPGGWGGPNDTFWCCYGTGIESFSKLGDSIYFVEEGKTPGLYIIQYIPSIFQWKSAGLTVKQQAKTLFSTDTYFEVSLTISAKGDAQLAKVSVRIPSWTSIDDATATLNDQKLNLTATGSSSNGSFLTVTKHWDEDTLTLKFPITLRTEAIKDDRPEYASIQAVLFGPHLLAGLTHGNLPVTDSNHSNDGLTPGIWEVNATNASSVAGWVTPLASGSLNLQLVTLTQSTGGRTLVLSVSIADGRLAMQEQPAAGTDACVHATFRVYGPAVASGGGMEGPNVTIEPFDRPGMAVTNALAVGRPGGGRDTLFNAVPGLDGAPGSVSLELGTRPGCFVTAPAAASGGANDTRVGVRCRGDGDDEAASFARAAPLRRYHPLSFAARGAERGFLLEPLRSLQDEFYTVYFSLVSG</sequence>